<name>A0AB38D1E0_9MYCO</name>
<dbReference type="AlphaFoldDB" id="A0AB38D1E0"/>
<protein>
    <recommendedName>
        <fullName evidence="3">Bacteriophage protein</fullName>
    </recommendedName>
</protein>
<reference evidence="1 2" key="1">
    <citation type="submission" date="2016-11" db="EMBL/GenBank/DDBJ databases">
        <authorList>
            <consortium name="Pathogen Informatics"/>
        </authorList>
    </citation>
    <scope>NUCLEOTIDE SEQUENCE [LARGE SCALE GENOMIC DNA]</scope>
    <source>
        <strain evidence="1 2">104</strain>
    </source>
</reference>
<evidence type="ECO:0000313" key="2">
    <source>
        <dbReference type="Proteomes" id="UP000185210"/>
    </source>
</evidence>
<sequence length="217" mass="24837">MSDNGRIHRKFWNHDKAKAAGNSALGLWARANSWCRDHRKAGYVPAPDALEMGTQAEIDALVNARLWVKTQHGYRFHDYEHWNDDVEADTLAGDMVREVVPASHPSAIRKQLVRQATTLLAEGIDRDIVKRALGLWCAKDLSPSLLPNLASEAMKEAQRSQNVMNVLRDCWRSGKVTPLKQFGYVFTLPDIPDDVDRDVFIHQAKRDWMLRIRERIK</sequence>
<dbReference type="Proteomes" id="UP000185210">
    <property type="component" value="Unassembled WGS sequence"/>
</dbReference>
<dbReference type="RefSeq" id="WP_074292992.1">
    <property type="nucleotide sequence ID" value="NZ_FRZT01000017.1"/>
</dbReference>
<comment type="caution">
    <text evidence="1">The sequence shown here is derived from an EMBL/GenBank/DDBJ whole genome shotgun (WGS) entry which is preliminary data.</text>
</comment>
<evidence type="ECO:0000313" key="1">
    <source>
        <dbReference type="EMBL" id="SIB22954.1"/>
    </source>
</evidence>
<proteinExistence type="predicted"/>
<evidence type="ECO:0008006" key="3">
    <source>
        <dbReference type="Google" id="ProtNLM"/>
    </source>
</evidence>
<organism evidence="1 2">
    <name type="scientific">Mycobacteroides abscessus subsp. abscessus</name>
    <dbReference type="NCBI Taxonomy" id="1185650"/>
    <lineage>
        <taxon>Bacteria</taxon>
        <taxon>Bacillati</taxon>
        <taxon>Actinomycetota</taxon>
        <taxon>Actinomycetes</taxon>
        <taxon>Mycobacteriales</taxon>
        <taxon>Mycobacteriaceae</taxon>
        <taxon>Mycobacteroides</taxon>
        <taxon>Mycobacteroides abscessus</taxon>
    </lineage>
</organism>
<gene>
    <name evidence="1" type="ORF">SAMEA2070301_03306</name>
</gene>
<accession>A0AB38D1E0</accession>
<dbReference type="EMBL" id="FSHM01000004">
    <property type="protein sequence ID" value="SIB22954.1"/>
    <property type="molecule type" value="Genomic_DNA"/>
</dbReference>